<gene>
    <name evidence="3" type="ORF">DPM35_24415</name>
</gene>
<feature type="domain" description="AB hydrolase-1" evidence="2">
    <location>
        <begin position="30"/>
        <end position="146"/>
    </location>
</feature>
<evidence type="ECO:0000313" key="3">
    <source>
        <dbReference type="EMBL" id="RAZ73164.1"/>
    </source>
</evidence>
<sequence>MQVNSETGFESRFAANGGVKLHYTAAGSGPPIVFLHGFPDHGLGWRRQIEALQGRFRVLAPDLRGFGRSDSPQGHASYALMPCLIEDVLAVLAAEGISQASVVGHDWGGMIAWWLAMRVPQAVRRLVLLSAPHPRHYLRAINDPANAGTIDYIRRFQGVAGAILPTPEELASWVADEAERQALAEALRRSHPDAMLGYYRANIPLGKVPDIGPLPLVRVPTLVMFGADDPYIPAGAYDGTFREVDNVTSVVAIPGAGHFIHHQAAGFVSREVEGWVTRPPSSFRPLG</sequence>
<dbReference type="AlphaFoldDB" id="A0A330GJZ2"/>
<comment type="caution">
    <text evidence="3">The sequence shown here is derived from an EMBL/GenBank/DDBJ whole genome shotgun (WGS) entry which is preliminary data.</text>
</comment>
<organism evidence="3 4">
    <name type="scientific">Mesorhizobium atlanticum</name>
    <dbReference type="NCBI Taxonomy" id="2233532"/>
    <lineage>
        <taxon>Bacteria</taxon>
        <taxon>Pseudomonadati</taxon>
        <taxon>Pseudomonadota</taxon>
        <taxon>Alphaproteobacteria</taxon>
        <taxon>Hyphomicrobiales</taxon>
        <taxon>Phyllobacteriaceae</taxon>
        <taxon>Mesorhizobium</taxon>
    </lineage>
</organism>
<dbReference type="Proteomes" id="UP000251956">
    <property type="component" value="Unassembled WGS sequence"/>
</dbReference>
<dbReference type="PANTHER" id="PTHR43329">
    <property type="entry name" value="EPOXIDE HYDROLASE"/>
    <property type="match status" value="1"/>
</dbReference>
<protein>
    <submittedName>
        <fullName evidence="3">Alpha/beta hydrolase</fullName>
    </submittedName>
</protein>
<dbReference type="PRINTS" id="PR00111">
    <property type="entry name" value="ABHYDROLASE"/>
</dbReference>
<proteinExistence type="predicted"/>
<evidence type="ECO:0000313" key="4">
    <source>
        <dbReference type="Proteomes" id="UP000251956"/>
    </source>
</evidence>
<accession>A0A330GJZ2</accession>
<keyword evidence="1 3" id="KW-0378">Hydrolase</keyword>
<reference evidence="3 4" key="2">
    <citation type="submission" date="2018-07" db="EMBL/GenBank/DDBJ databases">
        <title>Diversity of Mesorhizobium strains in Brazil.</title>
        <authorList>
            <person name="Helene L.C.F."/>
            <person name="Dall'Agnol R."/>
            <person name="Delamuta J.R.M."/>
            <person name="Hungria M."/>
        </authorList>
    </citation>
    <scope>NUCLEOTIDE SEQUENCE [LARGE SCALE GENOMIC DNA]</scope>
    <source>
        <strain evidence="3 4">CNPSo 3140</strain>
    </source>
</reference>
<reference evidence="4" key="1">
    <citation type="submission" date="2018-06" db="EMBL/GenBank/DDBJ databases">
        <authorList>
            <person name="Helene L.C."/>
            <person name="Dall'Agnol R."/>
            <person name="Delamuta J.R."/>
            <person name="Hungria M."/>
        </authorList>
    </citation>
    <scope>NUCLEOTIDE SEQUENCE [LARGE SCALE GENOMIC DNA]</scope>
    <source>
        <strain evidence="4">CNPSo 3140</strain>
    </source>
</reference>
<dbReference type="OrthoDB" id="9804723at2"/>
<evidence type="ECO:0000259" key="2">
    <source>
        <dbReference type="Pfam" id="PF00561"/>
    </source>
</evidence>
<keyword evidence="4" id="KW-1185">Reference proteome</keyword>
<dbReference type="InterPro" id="IPR000639">
    <property type="entry name" value="Epox_hydrolase-like"/>
</dbReference>
<evidence type="ECO:0000256" key="1">
    <source>
        <dbReference type="ARBA" id="ARBA00022801"/>
    </source>
</evidence>
<dbReference type="Gene3D" id="3.40.50.1820">
    <property type="entry name" value="alpha/beta hydrolase"/>
    <property type="match status" value="1"/>
</dbReference>
<dbReference type="EMBL" id="QMBQ01000008">
    <property type="protein sequence ID" value="RAZ73164.1"/>
    <property type="molecule type" value="Genomic_DNA"/>
</dbReference>
<dbReference type="Pfam" id="PF00561">
    <property type="entry name" value="Abhydrolase_1"/>
    <property type="match status" value="1"/>
</dbReference>
<dbReference type="InterPro" id="IPR029058">
    <property type="entry name" value="AB_hydrolase_fold"/>
</dbReference>
<dbReference type="PRINTS" id="PR00412">
    <property type="entry name" value="EPOXHYDRLASE"/>
</dbReference>
<name>A0A330GJZ2_9HYPH</name>
<dbReference type="InterPro" id="IPR000073">
    <property type="entry name" value="AB_hydrolase_1"/>
</dbReference>
<dbReference type="GO" id="GO:0016787">
    <property type="term" value="F:hydrolase activity"/>
    <property type="evidence" value="ECO:0007669"/>
    <property type="project" value="UniProtKB-KW"/>
</dbReference>
<dbReference type="SUPFAM" id="SSF53474">
    <property type="entry name" value="alpha/beta-Hydrolases"/>
    <property type="match status" value="1"/>
</dbReference>